<dbReference type="AlphaFoldDB" id="A0A1W2BL60"/>
<keyword evidence="5" id="KW-0963">Cytoplasm</keyword>
<comment type="subcellular location">
    <subcellularLocation>
        <location evidence="1">Cytoplasm</location>
    </subcellularLocation>
</comment>
<dbReference type="PROSITE" id="PS00067">
    <property type="entry name" value="3HCDH"/>
    <property type="match status" value="1"/>
</dbReference>
<dbReference type="InterPro" id="IPR022694">
    <property type="entry name" value="3-OHacyl-CoA_DH"/>
</dbReference>
<keyword evidence="15" id="KW-1185">Reference proteome</keyword>
<dbReference type="InterPro" id="IPR036291">
    <property type="entry name" value="NAD(P)-bd_dom_sf"/>
</dbReference>
<evidence type="ECO:0000256" key="11">
    <source>
        <dbReference type="PIRSR" id="PIRSR000105-1"/>
    </source>
</evidence>
<dbReference type="InterPro" id="IPR006108">
    <property type="entry name" value="3HC_DH_C"/>
</dbReference>
<organism evidence="14 15">
    <name type="scientific">Papillibacter cinnamivorans DSM 12816</name>
    <dbReference type="NCBI Taxonomy" id="1122930"/>
    <lineage>
        <taxon>Bacteria</taxon>
        <taxon>Bacillati</taxon>
        <taxon>Bacillota</taxon>
        <taxon>Clostridia</taxon>
        <taxon>Eubacteriales</taxon>
        <taxon>Oscillospiraceae</taxon>
        <taxon>Papillibacter</taxon>
    </lineage>
</organism>
<evidence type="ECO:0000256" key="3">
    <source>
        <dbReference type="ARBA" id="ARBA00009463"/>
    </source>
</evidence>
<dbReference type="InterPro" id="IPR013328">
    <property type="entry name" value="6PGD_dom2"/>
</dbReference>
<comment type="pathway">
    <text evidence="2">Lipid metabolism; butanoate metabolism.</text>
</comment>
<evidence type="ECO:0000256" key="8">
    <source>
        <dbReference type="ARBA" id="ARBA00023027"/>
    </source>
</evidence>
<feature type="domain" description="3-hydroxyacyl-CoA dehydrogenase C-terminal" evidence="12">
    <location>
        <begin position="209"/>
        <end position="292"/>
    </location>
</feature>
<sequence length="339" mass="37916">MSSYSDICPKFEFEEDDYLKATDIKKVACIGAGVIGYSWATNFCMKGYPTVVYDVFPAALDNAKVKIGEYIDILVNCDVFSKEVGEAAKARVSYTSDLKEAVQDAQFMQESGPENYEIKQKLLAEIDKYAPADAIYSSSTSGLLISEIAKFSEHADRCLGGHPYNPPHLIPLVELAKGDKTTDEVVQTAYDFYKLIGKEPIILRKEVLGFISNRLQNALYREYVEIVSRGVCSIEDADKALVFGPGIRWGILGPTLTWQLGGGAGGIKHIFDHIGPSMDLWLKDMAVWQEYPKDWGAFAQEGVNEEMKNRDKEFGNTPEEIKQFQNKALIELLKIHKKL</sequence>
<feature type="domain" description="3-hydroxyacyl-CoA dehydrogenase NAD binding" evidence="13">
    <location>
        <begin position="26"/>
        <end position="205"/>
    </location>
</feature>
<evidence type="ECO:0000256" key="10">
    <source>
        <dbReference type="ARBA" id="ARBA00042709"/>
    </source>
</evidence>
<proteinExistence type="inferred from homology"/>
<dbReference type="Gene3D" id="3.40.50.720">
    <property type="entry name" value="NAD(P)-binding Rossmann-like Domain"/>
    <property type="match status" value="1"/>
</dbReference>
<comment type="similarity">
    <text evidence="3">Belongs to the 3-hydroxyacyl-CoA dehydrogenase family.</text>
</comment>
<dbReference type="PANTHER" id="PTHR48075">
    <property type="entry name" value="3-HYDROXYACYL-COA DEHYDROGENASE FAMILY PROTEIN"/>
    <property type="match status" value="1"/>
</dbReference>
<protein>
    <recommendedName>
        <fullName evidence="10">L-gulonate 3-dehydrogenase</fullName>
        <ecNumber evidence="9">1.1.1.45</ecNumber>
    </recommendedName>
    <alternativeName>
        <fullName evidence="10">L-gulonate 3-dehydrogenase</fullName>
    </alternativeName>
</protein>
<dbReference type="InterPro" id="IPR008927">
    <property type="entry name" value="6-PGluconate_DH-like_C_sf"/>
</dbReference>
<evidence type="ECO:0000313" key="14">
    <source>
        <dbReference type="EMBL" id="SMC73570.1"/>
    </source>
</evidence>
<gene>
    <name evidence="14" type="ORF">SAMN02745168_2280</name>
</gene>
<evidence type="ECO:0000256" key="1">
    <source>
        <dbReference type="ARBA" id="ARBA00004496"/>
    </source>
</evidence>
<evidence type="ECO:0000256" key="7">
    <source>
        <dbReference type="ARBA" id="ARBA00023002"/>
    </source>
</evidence>
<dbReference type="GO" id="GO:0019605">
    <property type="term" value="P:butyrate metabolic process"/>
    <property type="evidence" value="ECO:0007669"/>
    <property type="project" value="UniProtKB-UniPathway"/>
</dbReference>
<evidence type="ECO:0000313" key="15">
    <source>
        <dbReference type="Proteomes" id="UP000192790"/>
    </source>
</evidence>
<dbReference type="PIRSF" id="PIRSF000105">
    <property type="entry name" value="HCDH"/>
    <property type="match status" value="1"/>
</dbReference>
<dbReference type="InterPro" id="IPR006176">
    <property type="entry name" value="3-OHacyl-CoA_DH_NAD-bd"/>
</dbReference>
<dbReference type="SUPFAM" id="SSF51735">
    <property type="entry name" value="NAD(P)-binding Rossmann-fold domains"/>
    <property type="match status" value="1"/>
</dbReference>
<evidence type="ECO:0000259" key="13">
    <source>
        <dbReference type="Pfam" id="PF02737"/>
    </source>
</evidence>
<dbReference type="Pfam" id="PF02737">
    <property type="entry name" value="3HCDH_N"/>
    <property type="match status" value="1"/>
</dbReference>
<dbReference type="Gene3D" id="1.10.1040.10">
    <property type="entry name" value="N-(1-d-carboxylethyl)-l-norvaline Dehydrogenase, domain 2"/>
    <property type="match status" value="1"/>
</dbReference>
<dbReference type="PANTHER" id="PTHR48075:SF1">
    <property type="entry name" value="LAMBDA-CRYSTALLIN HOMOLOG"/>
    <property type="match status" value="1"/>
</dbReference>
<dbReference type="GO" id="GO:0050104">
    <property type="term" value="F:L-gulonate 3-dehydrogenase activity"/>
    <property type="evidence" value="ECO:0007669"/>
    <property type="project" value="UniProtKB-EC"/>
</dbReference>
<evidence type="ECO:0000256" key="5">
    <source>
        <dbReference type="ARBA" id="ARBA00022490"/>
    </source>
</evidence>
<evidence type="ECO:0000256" key="6">
    <source>
        <dbReference type="ARBA" id="ARBA00022553"/>
    </source>
</evidence>
<keyword evidence="6" id="KW-0597">Phosphoprotein</keyword>
<dbReference type="UniPathway" id="UPA00863"/>
<dbReference type="EC" id="1.1.1.45" evidence="9"/>
<dbReference type="Pfam" id="PF00725">
    <property type="entry name" value="3HCDH"/>
    <property type="match status" value="1"/>
</dbReference>
<evidence type="ECO:0000259" key="12">
    <source>
        <dbReference type="Pfam" id="PF00725"/>
    </source>
</evidence>
<evidence type="ECO:0000256" key="4">
    <source>
        <dbReference type="ARBA" id="ARBA00011738"/>
    </source>
</evidence>
<dbReference type="GO" id="GO:0005737">
    <property type="term" value="C:cytoplasm"/>
    <property type="evidence" value="ECO:0007669"/>
    <property type="project" value="UniProtKB-SubCell"/>
</dbReference>
<dbReference type="GO" id="GO:0070403">
    <property type="term" value="F:NAD+ binding"/>
    <property type="evidence" value="ECO:0007669"/>
    <property type="project" value="InterPro"/>
</dbReference>
<dbReference type="EMBL" id="FWXW01000005">
    <property type="protein sequence ID" value="SMC73570.1"/>
    <property type="molecule type" value="Genomic_DNA"/>
</dbReference>
<dbReference type="InterPro" id="IPR006180">
    <property type="entry name" value="3-OHacyl-CoA_DH_CS"/>
</dbReference>
<comment type="subunit">
    <text evidence="4">Homodimer.</text>
</comment>
<accession>A0A1W2BL60</accession>
<evidence type="ECO:0000256" key="2">
    <source>
        <dbReference type="ARBA" id="ARBA00005086"/>
    </source>
</evidence>
<keyword evidence="8" id="KW-0520">NAD</keyword>
<feature type="site" description="Important for catalytic activity" evidence="11">
    <location>
        <position position="162"/>
    </location>
</feature>
<dbReference type="Proteomes" id="UP000192790">
    <property type="component" value="Unassembled WGS sequence"/>
</dbReference>
<name>A0A1W2BL60_9FIRM</name>
<keyword evidence="7" id="KW-0560">Oxidoreductase</keyword>
<dbReference type="STRING" id="1122930.SAMN02745168_2280"/>
<dbReference type="SUPFAM" id="SSF48179">
    <property type="entry name" value="6-phosphogluconate dehydrogenase C-terminal domain-like"/>
    <property type="match status" value="1"/>
</dbReference>
<evidence type="ECO:0000256" key="9">
    <source>
        <dbReference type="ARBA" id="ARBA00038962"/>
    </source>
</evidence>
<reference evidence="14 15" key="1">
    <citation type="submission" date="2017-04" db="EMBL/GenBank/DDBJ databases">
        <authorList>
            <person name="Afonso C.L."/>
            <person name="Miller P.J."/>
            <person name="Scott M.A."/>
            <person name="Spackman E."/>
            <person name="Goraichik I."/>
            <person name="Dimitrov K.M."/>
            <person name="Suarez D.L."/>
            <person name="Swayne D.E."/>
        </authorList>
    </citation>
    <scope>NUCLEOTIDE SEQUENCE [LARGE SCALE GENOMIC DNA]</scope>
    <source>
        <strain evidence="14 15">DSM 12816</strain>
    </source>
</reference>